<dbReference type="GO" id="GO:0015074">
    <property type="term" value="P:DNA integration"/>
    <property type="evidence" value="ECO:0007669"/>
    <property type="project" value="InterPro"/>
</dbReference>
<accession>A0A2H0UHD5</accession>
<dbReference type="InterPro" id="IPR051917">
    <property type="entry name" value="Transposase-Integrase"/>
</dbReference>
<dbReference type="Gene3D" id="3.30.420.10">
    <property type="entry name" value="Ribonuclease H-like superfamily/Ribonuclease H"/>
    <property type="match status" value="1"/>
</dbReference>
<gene>
    <name evidence="3" type="ORF">COU14_02555</name>
</gene>
<dbReference type="GO" id="GO:0005829">
    <property type="term" value="C:cytosol"/>
    <property type="evidence" value="ECO:0007669"/>
    <property type="project" value="TreeGrafter"/>
</dbReference>
<organism evidence="3 4">
    <name type="scientific">Candidatus Kaiserbacteria bacterium CG10_big_fil_rev_8_21_14_0_10_44_10</name>
    <dbReference type="NCBI Taxonomy" id="1974606"/>
    <lineage>
        <taxon>Bacteria</taxon>
        <taxon>Candidatus Kaiseribacteriota</taxon>
    </lineage>
</organism>
<dbReference type="GO" id="GO:0006310">
    <property type="term" value="P:DNA recombination"/>
    <property type="evidence" value="ECO:0007669"/>
    <property type="project" value="UniProtKB-KW"/>
</dbReference>
<dbReference type="EMBL" id="PFBG01000027">
    <property type="protein sequence ID" value="PIR85780.1"/>
    <property type="molecule type" value="Genomic_DNA"/>
</dbReference>
<feature type="domain" description="Integrase catalytic" evidence="2">
    <location>
        <begin position="158"/>
        <end position="310"/>
    </location>
</feature>
<keyword evidence="1" id="KW-0233">DNA recombination</keyword>
<evidence type="ECO:0000256" key="1">
    <source>
        <dbReference type="ARBA" id="ARBA00023172"/>
    </source>
</evidence>
<dbReference type="InterPro" id="IPR053392">
    <property type="entry name" value="Transposase_IS30-like"/>
</dbReference>
<dbReference type="InterPro" id="IPR012337">
    <property type="entry name" value="RNaseH-like_sf"/>
</dbReference>
<dbReference type="PANTHER" id="PTHR10948:SF23">
    <property type="entry name" value="TRANSPOSASE INSI FOR INSERTION SEQUENCE ELEMENT IS30A-RELATED"/>
    <property type="match status" value="1"/>
</dbReference>
<proteinExistence type="predicted"/>
<dbReference type="SUPFAM" id="SSF53098">
    <property type="entry name" value="Ribonuclease H-like"/>
    <property type="match status" value="1"/>
</dbReference>
<evidence type="ECO:0000313" key="3">
    <source>
        <dbReference type="EMBL" id="PIR85780.1"/>
    </source>
</evidence>
<dbReference type="Proteomes" id="UP000229612">
    <property type="component" value="Unassembled WGS sequence"/>
</dbReference>
<dbReference type="GO" id="GO:0032196">
    <property type="term" value="P:transposition"/>
    <property type="evidence" value="ECO:0007669"/>
    <property type="project" value="TreeGrafter"/>
</dbReference>
<dbReference type="Pfam" id="PF13936">
    <property type="entry name" value="HTH_38"/>
    <property type="match status" value="1"/>
</dbReference>
<dbReference type="NCBIfam" id="NF033563">
    <property type="entry name" value="transpos_IS30"/>
    <property type="match status" value="1"/>
</dbReference>
<dbReference type="InterPro" id="IPR025246">
    <property type="entry name" value="IS30-like_HTH"/>
</dbReference>
<evidence type="ECO:0000259" key="2">
    <source>
        <dbReference type="PROSITE" id="PS50994"/>
    </source>
</evidence>
<dbReference type="PROSITE" id="PS50994">
    <property type="entry name" value="INTEGRASE"/>
    <property type="match status" value="1"/>
</dbReference>
<sequence length="316" mass="37018">MNKGNKQGHLLKEERFCIEKMKKAGFSSEDIARTIGRGKSTIDEEIRREGGIEAYEYQRAHHRAYLKQYRKKRACLKVAMSIGIRQWTEHYLYTHRWSPETISATLWLKHRLKASAKAIRKYIVKRCLHYLLANYHKRKNCAYPRSFLTDRIFVTDSKCVREGYGHWEGDFIVSPTNTSVLLVLVERLSKETMIRYLPNRNNDLVNQTVVSMLSNRTVESLTIDNDIAFNKHRVLSLLLAAPVYFTRPYRSTDKALVENTNRWIRVFIPKKSDLSLIAPIQIKKALHWLNDRPRECLGWMTAGLCAQQQEELLKFS</sequence>
<name>A0A2H0UHD5_9BACT</name>
<protein>
    <recommendedName>
        <fullName evidence="2">Integrase catalytic domain-containing protein</fullName>
    </recommendedName>
</protein>
<dbReference type="GO" id="GO:0004803">
    <property type="term" value="F:transposase activity"/>
    <property type="evidence" value="ECO:0007669"/>
    <property type="project" value="TreeGrafter"/>
</dbReference>
<dbReference type="PANTHER" id="PTHR10948">
    <property type="entry name" value="TRANSPOSASE"/>
    <property type="match status" value="1"/>
</dbReference>
<dbReference type="InterPro" id="IPR001584">
    <property type="entry name" value="Integrase_cat-core"/>
</dbReference>
<comment type="caution">
    <text evidence="3">The sequence shown here is derived from an EMBL/GenBank/DDBJ whole genome shotgun (WGS) entry which is preliminary data.</text>
</comment>
<dbReference type="AlphaFoldDB" id="A0A2H0UHD5"/>
<reference evidence="4" key="1">
    <citation type="submission" date="2017-09" db="EMBL/GenBank/DDBJ databases">
        <title>Depth-based differentiation of microbial function through sediment-hosted aquifers and enrichment of novel symbionts in the deep terrestrial subsurface.</title>
        <authorList>
            <person name="Probst A.J."/>
            <person name="Ladd B."/>
            <person name="Jarett J.K."/>
            <person name="Geller-Mcgrath D.E."/>
            <person name="Sieber C.M.K."/>
            <person name="Emerson J.B."/>
            <person name="Anantharaman K."/>
            <person name="Thomas B.C."/>
            <person name="Malmstrom R."/>
            <person name="Stieglmeier M."/>
            <person name="Klingl A."/>
            <person name="Woyke T."/>
            <person name="Ryan C.M."/>
            <person name="Banfield J.F."/>
        </authorList>
    </citation>
    <scope>NUCLEOTIDE SEQUENCE [LARGE SCALE GENOMIC DNA]</scope>
</reference>
<dbReference type="GO" id="GO:0003676">
    <property type="term" value="F:nucleic acid binding"/>
    <property type="evidence" value="ECO:0007669"/>
    <property type="project" value="InterPro"/>
</dbReference>
<evidence type="ECO:0000313" key="4">
    <source>
        <dbReference type="Proteomes" id="UP000229612"/>
    </source>
</evidence>
<dbReference type="InterPro" id="IPR036397">
    <property type="entry name" value="RNaseH_sf"/>
</dbReference>